<dbReference type="SMART" id="SM00355">
    <property type="entry name" value="ZnF_C2H2"/>
    <property type="match status" value="8"/>
</dbReference>
<feature type="domain" description="C2H2-type" evidence="7">
    <location>
        <begin position="475"/>
        <end position="503"/>
    </location>
</feature>
<accession>A0A914XTQ2</accession>
<dbReference type="InterPro" id="IPR013087">
    <property type="entry name" value="Znf_C2H2_type"/>
</dbReference>
<evidence type="ECO:0000313" key="9">
    <source>
        <dbReference type="WBParaSite" id="PSAMB.scaffold957size38117.g9898.t1"/>
    </source>
</evidence>
<organism evidence="8 9">
    <name type="scientific">Plectus sambesii</name>
    <dbReference type="NCBI Taxonomy" id="2011161"/>
    <lineage>
        <taxon>Eukaryota</taxon>
        <taxon>Metazoa</taxon>
        <taxon>Ecdysozoa</taxon>
        <taxon>Nematoda</taxon>
        <taxon>Chromadorea</taxon>
        <taxon>Plectida</taxon>
        <taxon>Plectina</taxon>
        <taxon>Plectoidea</taxon>
        <taxon>Plectidae</taxon>
        <taxon>Plectus</taxon>
    </lineage>
</organism>
<proteinExistence type="predicted"/>
<dbReference type="PROSITE" id="PS50157">
    <property type="entry name" value="ZINC_FINGER_C2H2_2"/>
    <property type="match status" value="1"/>
</dbReference>
<reference evidence="9" key="1">
    <citation type="submission" date="2022-11" db="UniProtKB">
        <authorList>
            <consortium name="WormBaseParasite"/>
        </authorList>
    </citation>
    <scope>IDENTIFICATION</scope>
</reference>
<keyword evidence="3 5" id="KW-0863">Zinc-finger</keyword>
<dbReference type="PROSITE" id="PS00028">
    <property type="entry name" value="ZINC_FINGER_C2H2_1"/>
    <property type="match status" value="3"/>
</dbReference>
<evidence type="ECO:0000256" key="1">
    <source>
        <dbReference type="ARBA" id="ARBA00022723"/>
    </source>
</evidence>
<feature type="region of interest" description="Disordered" evidence="6">
    <location>
        <begin position="434"/>
        <end position="455"/>
    </location>
</feature>
<evidence type="ECO:0000256" key="5">
    <source>
        <dbReference type="PROSITE-ProRule" id="PRU00042"/>
    </source>
</evidence>
<dbReference type="GO" id="GO:0008270">
    <property type="term" value="F:zinc ion binding"/>
    <property type="evidence" value="ECO:0007669"/>
    <property type="project" value="UniProtKB-KW"/>
</dbReference>
<dbReference type="AlphaFoldDB" id="A0A914XTQ2"/>
<feature type="compositionally biased region" description="Basic and acidic residues" evidence="6">
    <location>
        <begin position="261"/>
        <end position="275"/>
    </location>
</feature>
<dbReference type="PANTHER" id="PTHR24379">
    <property type="entry name" value="KRAB AND ZINC FINGER DOMAIN-CONTAINING"/>
    <property type="match status" value="1"/>
</dbReference>
<evidence type="ECO:0000256" key="3">
    <source>
        <dbReference type="ARBA" id="ARBA00022771"/>
    </source>
</evidence>
<dbReference type="Proteomes" id="UP000887566">
    <property type="component" value="Unplaced"/>
</dbReference>
<evidence type="ECO:0000256" key="6">
    <source>
        <dbReference type="SAM" id="MobiDB-lite"/>
    </source>
</evidence>
<keyword evidence="4" id="KW-0862">Zinc</keyword>
<evidence type="ECO:0000313" key="8">
    <source>
        <dbReference type="Proteomes" id="UP000887566"/>
    </source>
</evidence>
<dbReference type="Gene3D" id="3.30.160.60">
    <property type="entry name" value="Classic Zinc Finger"/>
    <property type="match status" value="1"/>
</dbReference>
<evidence type="ECO:0000256" key="4">
    <source>
        <dbReference type="ARBA" id="ARBA00022833"/>
    </source>
</evidence>
<name>A0A914XTQ2_9BILA</name>
<keyword evidence="2" id="KW-0677">Repeat</keyword>
<keyword evidence="1" id="KW-0479">Metal-binding</keyword>
<protein>
    <submittedName>
        <fullName evidence="9">C2H2-type domain-containing protein</fullName>
    </submittedName>
</protein>
<keyword evidence="8" id="KW-1185">Reference proteome</keyword>
<dbReference type="PANTHER" id="PTHR24379:SF121">
    <property type="entry name" value="C2H2-TYPE DOMAIN-CONTAINING PROTEIN"/>
    <property type="match status" value="1"/>
</dbReference>
<evidence type="ECO:0000259" key="7">
    <source>
        <dbReference type="PROSITE" id="PS50157"/>
    </source>
</evidence>
<feature type="compositionally biased region" description="Low complexity" evidence="6">
    <location>
        <begin position="442"/>
        <end position="452"/>
    </location>
</feature>
<dbReference type="WBParaSite" id="PSAMB.scaffold957size38117.g9898.t1">
    <property type="protein sequence ID" value="PSAMB.scaffold957size38117.g9898.t1"/>
    <property type="gene ID" value="PSAMB.scaffold957size38117.g9898"/>
</dbReference>
<feature type="region of interest" description="Disordered" evidence="6">
    <location>
        <begin position="261"/>
        <end position="282"/>
    </location>
</feature>
<evidence type="ECO:0000256" key="2">
    <source>
        <dbReference type="ARBA" id="ARBA00022737"/>
    </source>
</evidence>
<sequence>MEHLAVVKDVIRDIVNRIEVLESADIVTNNAAEEVGSLSNTVGCRTYELCQRTAKKAARKRGRFAERELGRLEFEKPVAYQLLFDGCVTCETCDALFSSPTQLTSHEALFHCDAAADESLIVDYHCCSCNNSFDALASLLLHVGCVDAHKLRLAAGDMAVCLLCGWAVKRAHLFDHLIVDHSKELTDKLPQQTFPIECRFCSSTSLLKSAHDWLFHAAVWHSANIAIRLRRLDPPQLCQLCNEHIPADEFRRHVVSVHISAAKERQSPPSEPRREAKAKKSFVQRNKVDSTIDSIESVVSAVVAERRASEPFKSAVQVQFGLRCASCPKKFESGSALAKHKVMQECQASSRTICPFCIGNDRSVLNRQLWTHVMADHDYRMLQAMGTSRDNWPRQVCGVGKEYRGRGPIACAFCPLQFQHRDTRRLHIALLHPDKNSINTHRPQSADSSASSPDKKRFVFPATLTSSLPPSSPDFRCQRCGAKFHTDFSLRLHQQTFHDAVSEQNSVLQRVLLAANNTTGTLFRLDDSVSGGFSTATNDYWKTFVKQRTS</sequence>